<evidence type="ECO:0000256" key="1">
    <source>
        <dbReference type="ARBA" id="ARBA00004571"/>
    </source>
</evidence>
<dbReference type="Pfam" id="PF07715">
    <property type="entry name" value="Plug"/>
    <property type="match status" value="1"/>
</dbReference>
<reference evidence="12 13" key="1">
    <citation type="submission" date="2024-02" db="EMBL/GenBank/DDBJ databases">
        <title>A Gaetbulibacter species isolated from tidal flats and genomic insights of their niches.</title>
        <authorList>
            <person name="Ye Y."/>
        </authorList>
    </citation>
    <scope>NUCLEOTIDE SEQUENCE [LARGE SCALE GENOMIC DNA]</scope>
    <source>
        <strain evidence="12 13">KEM-8</strain>
    </source>
</reference>
<comment type="caution">
    <text evidence="12">The sequence shown here is derived from an EMBL/GenBank/DDBJ whole genome shotgun (WGS) entry which is preliminary data.</text>
</comment>
<keyword evidence="6 7" id="KW-0998">Cell outer membrane</keyword>
<keyword evidence="5 7" id="KW-0472">Membrane</keyword>
<dbReference type="PROSITE" id="PS52016">
    <property type="entry name" value="TONB_DEPENDENT_REC_3"/>
    <property type="match status" value="1"/>
</dbReference>
<keyword evidence="13" id="KW-1185">Reference proteome</keyword>
<name>A0ABW7MQW4_9FLAO</name>
<dbReference type="EMBL" id="JBAWKC010000003">
    <property type="protein sequence ID" value="MFH6769192.1"/>
    <property type="molecule type" value="Genomic_DNA"/>
</dbReference>
<evidence type="ECO:0000256" key="7">
    <source>
        <dbReference type="PROSITE-ProRule" id="PRU01360"/>
    </source>
</evidence>
<feature type="chain" id="PRO_5047345815" evidence="9">
    <location>
        <begin position="21"/>
        <end position="843"/>
    </location>
</feature>
<evidence type="ECO:0000313" key="12">
    <source>
        <dbReference type="EMBL" id="MFH6769192.1"/>
    </source>
</evidence>
<keyword evidence="2 7" id="KW-0813">Transport</keyword>
<evidence type="ECO:0000256" key="3">
    <source>
        <dbReference type="ARBA" id="ARBA00022452"/>
    </source>
</evidence>
<organism evidence="12 13">
    <name type="scientific">Gaetbulibacter aquiaggeris</name>
    <dbReference type="NCBI Taxonomy" id="1735373"/>
    <lineage>
        <taxon>Bacteria</taxon>
        <taxon>Pseudomonadati</taxon>
        <taxon>Bacteroidota</taxon>
        <taxon>Flavobacteriia</taxon>
        <taxon>Flavobacteriales</taxon>
        <taxon>Flavobacteriaceae</taxon>
        <taxon>Gaetbulibacter</taxon>
    </lineage>
</organism>
<evidence type="ECO:0000313" key="13">
    <source>
        <dbReference type="Proteomes" id="UP001610104"/>
    </source>
</evidence>
<dbReference type="PANTHER" id="PTHR40980">
    <property type="entry name" value="PLUG DOMAIN-CONTAINING PROTEIN"/>
    <property type="match status" value="1"/>
</dbReference>
<dbReference type="SUPFAM" id="SSF56935">
    <property type="entry name" value="Porins"/>
    <property type="match status" value="1"/>
</dbReference>
<dbReference type="Pfam" id="PF13715">
    <property type="entry name" value="CarbopepD_reg_2"/>
    <property type="match status" value="1"/>
</dbReference>
<dbReference type="Gene3D" id="2.60.40.1120">
    <property type="entry name" value="Carboxypeptidase-like, regulatory domain"/>
    <property type="match status" value="1"/>
</dbReference>
<evidence type="ECO:0000259" key="10">
    <source>
        <dbReference type="Pfam" id="PF07715"/>
    </source>
</evidence>
<gene>
    <name evidence="12" type="ORF">V8G56_10630</name>
</gene>
<evidence type="ECO:0000256" key="9">
    <source>
        <dbReference type="SAM" id="SignalP"/>
    </source>
</evidence>
<feature type="domain" description="TonB-dependent receptor plug" evidence="10">
    <location>
        <begin position="179"/>
        <end position="256"/>
    </location>
</feature>
<dbReference type="Pfam" id="PF14905">
    <property type="entry name" value="OMP_b-brl_3"/>
    <property type="match status" value="1"/>
</dbReference>
<dbReference type="Gene3D" id="2.170.130.10">
    <property type="entry name" value="TonB-dependent receptor, plug domain"/>
    <property type="match status" value="1"/>
</dbReference>
<dbReference type="InterPro" id="IPR012910">
    <property type="entry name" value="Plug_dom"/>
</dbReference>
<dbReference type="InterPro" id="IPR039426">
    <property type="entry name" value="TonB-dep_rcpt-like"/>
</dbReference>
<accession>A0ABW7MQW4</accession>
<dbReference type="InterPro" id="IPR041700">
    <property type="entry name" value="OMP_b-brl_3"/>
</dbReference>
<keyword evidence="9" id="KW-0732">Signal</keyword>
<sequence>MFRYFIITLIAIFLSHSVNSQSSVDNSKFPNAENLIKISSATPNETETENSLNNLLNDVIITGSVFDNETKEPLEYATVSFFDRLENKIQTGGITDAKGHFKISVKAGVYDITIEYISYKKQTIKNRILTQDENLGNFYLDINLEALKAVEIISERTTVELKLDKKIYNVGKDLTVRGGTVSDVLDNIPSVSVDVEGNVALRGNDNVRILINGKPSGLVGLNSTDALRQLPAESIERVEVITSPSARYDAEGTAGILNIILRRSKLQGLNGAITLNTGFPLSAGASGNINYRTGNFNFFNTSSYNYRESPGKSTTNTEYFNADAPSTFLNEYRDFDRKSKGFSTNTGVEWYINDTASLTTSLVYRDSNNESETTNSIIELDQNGGLLNQSYRFDPELEDDKTIQYSLNFDKQFDGNSEHKLTFDFQIENSKEDEKSVISQDGDEAERVETLEEQNRVLLQTDYILPLGDVSQLEFGYRGNFNELDTDYTLEFRENGDYILDTNVSNNLIYTEHVNAVYSQFGSKIKNKFSYLLGLRMEQTRIKIDQVTSGDYEAKNYLGLFPTINLGFEINEMQSITLGYNRRISRPRSRFINPFPSRSSATNLFQGNPDIDPSYSNQVDLGYLNKFGKLTLNSSIYYTHATDVFTFITEDTGETVIIGGTEVPVIRRSPINLATNDRFGFEFTLTYRPNKKWNVNGNLNLFQSKTRGDYNGTNFDADNLSWFARINSKYTLPGNIDWQTRIFYMGPSEDAQNKNKGMLSTDLAFSKDLFNERASLAFNVSDLFNTRKRQTTSTTPTFKSYSEYQRRQRSFNLSFTYRFNQSKKRDRDNGQRGNGGDDFDMEG</sequence>
<dbReference type="SUPFAM" id="SSF49464">
    <property type="entry name" value="Carboxypeptidase regulatory domain-like"/>
    <property type="match status" value="1"/>
</dbReference>
<evidence type="ECO:0000256" key="8">
    <source>
        <dbReference type="SAM" id="MobiDB-lite"/>
    </source>
</evidence>
<dbReference type="Gene3D" id="2.40.170.20">
    <property type="entry name" value="TonB-dependent receptor, beta-barrel domain"/>
    <property type="match status" value="1"/>
</dbReference>
<comment type="similarity">
    <text evidence="7">Belongs to the TonB-dependent receptor family.</text>
</comment>
<dbReference type="Proteomes" id="UP001610104">
    <property type="component" value="Unassembled WGS sequence"/>
</dbReference>
<feature type="domain" description="Outer membrane protein beta-barrel" evidence="11">
    <location>
        <begin position="416"/>
        <end position="817"/>
    </location>
</feature>
<evidence type="ECO:0000259" key="11">
    <source>
        <dbReference type="Pfam" id="PF14905"/>
    </source>
</evidence>
<feature type="signal peptide" evidence="9">
    <location>
        <begin position="1"/>
        <end position="20"/>
    </location>
</feature>
<keyword evidence="12" id="KW-0675">Receptor</keyword>
<comment type="subcellular location">
    <subcellularLocation>
        <location evidence="1 7">Cell outer membrane</location>
        <topology evidence="1 7">Multi-pass membrane protein</topology>
    </subcellularLocation>
</comment>
<evidence type="ECO:0000256" key="5">
    <source>
        <dbReference type="ARBA" id="ARBA00023136"/>
    </source>
</evidence>
<feature type="region of interest" description="Disordered" evidence="8">
    <location>
        <begin position="822"/>
        <end position="843"/>
    </location>
</feature>
<dbReference type="InterPro" id="IPR036942">
    <property type="entry name" value="Beta-barrel_TonB_sf"/>
</dbReference>
<keyword evidence="3 7" id="KW-1134">Transmembrane beta strand</keyword>
<evidence type="ECO:0000256" key="2">
    <source>
        <dbReference type="ARBA" id="ARBA00022448"/>
    </source>
</evidence>
<dbReference type="PANTHER" id="PTHR40980:SF4">
    <property type="entry name" value="TONB-DEPENDENT RECEPTOR-LIKE BETA-BARREL DOMAIN-CONTAINING PROTEIN"/>
    <property type="match status" value="1"/>
</dbReference>
<evidence type="ECO:0000256" key="6">
    <source>
        <dbReference type="ARBA" id="ARBA00023237"/>
    </source>
</evidence>
<dbReference type="InterPro" id="IPR037066">
    <property type="entry name" value="Plug_dom_sf"/>
</dbReference>
<keyword evidence="4 7" id="KW-0812">Transmembrane</keyword>
<dbReference type="InterPro" id="IPR008969">
    <property type="entry name" value="CarboxyPept-like_regulatory"/>
</dbReference>
<proteinExistence type="inferred from homology"/>
<evidence type="ECO:0000256" key="4">
    <source>
        <dbReference type="ARBA" id="ARBA00022692"/>
    </source>
</evidence>
<dbReference type="RefSeq" id="WP_395438432.1">
    <property type="nucleotide sequence ID" value="NZ_JBAWKC010000003.1"/>
</dbReference>
<protein>
    <submittedName>
        <fullName evidence="12">TonB-dependent receptor</fullName>
    </submittedName>
</protein>